<dbReference type="Gene3D" id="3.40.640.10">
    <property type="entry name" value="Type I PLP-dependent aspartate aminotransferase-like (Major domain)"/>
    <property type="match status" value="1"/>
</dbReference>
<dbReference type="Proteomes" id="UP000315525">
    <property type="component" value="Unassembled WGS sequence"/>
</dbReference>
<keyword evidence="2 4" id="KW-0032">Aminotransferase</keyword>
<dbReference type="InterPro" id="IPR015421">
    <property type="entry name" value="PyrdxlP-dep_Trfase_major"/>
</dbReference>
<dbReference type="InterPro" id="IPR050881">
    <property type="entry name" value="LL-DAP_aminotransferase"/>
</dbReference>
<dbReference type="NCBIfam" id="NF006756">
    <property type="entry name" value="PRK09276.1"/>
    <property type="match status" value="1"/>
</dbReference>
<dbReference type="Gene3D" id="3.90.1150.10">
    <property type="entry name" value="Aspartate Aminotransferase, domain 1"/>
    <property type="match status" value="1"/>
</dbReference>
<dbReference type="PROSITE" id="PS00105">
    <property type="entry name" value="AA_TRANSFER_CLASS_1"/>
    <property type="match status" value="1"/>
</dbReference>
<evidence type="ECO:0000256" key="2">
    <source>
        <dbReference type="ARBA" id="ARBA00022576"/>
    </source>
</evidence>
<evidence type="ECO:0000256" key="3">
    <source>
        <dbReference type="ARBA" id="ARBA00022679"/>
    </source>
</evidence>
<comment type="caution">
    <text evidence="6">The sequence shown here is derived from an EMBL/GenBank/DDBJ whole genome shotgun (WGS) entry which is preliminary data.</text>
</comment>
<evidence type="ECO:0000256" key="4">
    <source>
        <dbReference type="RuleBase" id="RU000481"/>
    </source>
</evidence>
<gene>
    <name evidence="6" type="ORF">E3J62_01210</name>
</gene>
<dbReference type="PANTHER" id="PTHR42832:SF3">
    <property type="entry name" value="L-GLUTAMINE--4-(METHYLSULFANYL)-2-OXOBUTANOATE AMINOTRANSFERASE"/>
    <property type="match status" value="1"/>
</dbReference>
<dbReference type="PANTHER" id="PTHR42832">
    <property type="entry name" value="AMINO ACID AMINOTRANSFERASE"/>
    <property type="match status" value="1"/>
</dbReference>
<reference evidence="6 7" key="1">
    <citation type="submission" date="2019-03" db="EMBL/GenBank/DDBJ databases">
        <title>Metabolic potential of uncultured bacteria and archaea associated with petroleum seepage in deep-sea sediments.</title>
        <authorList>
            <person name="Dong X."/>
            <person name="Hubert C."/>
        </authorList>
    </citation>
    <scope>NUCLEOTIDE SEQUENCE [LARGE SCALE GENOMIC DNA]</scope>
    <source>
        <strain evidence="6">E44_bin18</strain>
    </source>
</reference>
<dbReference type="CDD" id="cd00609">
    <property type="entry name" value="AAT_like"/>
    <property type="match status" value="1"/>
</dbReference>
<proteinExistence type="inferred from homology"/>
<sequence length="388" mass="43452">MRSERVKKVPPYLFAQIDKTEEEQRARGVDVISLGVGDPDVATPHFIVDELKSTAEEPENHRYSPYEGLKEFRQAASDWYRRRFDVETDADREVHALMGVKEGLIHMFLALIDPGQLTIVMDPSYPIFEVGTSFAGGETYHVPLLEENNYLPDLNAIPTDVLKKAKVMAINYPHNPTSAVAHLDFYRKAVAFARENGLLLINDAVYTELYFGDFKPPSILQVDGALDCCVEFHSLSKTFNMTGWRIGFAIGNREAIDALSVIKTNTDSGLFKPIQMAGAKALREDLNSVDYLREIYKRRRDLVISRLSNVGVKPYPPEATFYVWSKIPWGTDSIDFCRTVLEKSGVIVAPGVGWGKYGEGYFRVALTVGDEVLKKAMDRLCAAIKGGV</sequence>
<dbReference type="InterPro" id="IPR004839">
    <property type="entry name" value="Aminotransferase_I/II_large"/>
</dbReference>
<name>A0A523UYB7_UNCT6</name>
<evidence type="ECO:0000313" key="6">
    <source>
        <dbReference type="EMBL" id="TET47522.1"/>
    </source>
</evidence>
<dbReference type="GO" id="GO:0030170">
    <property type="term" value="F:pyridoxal phosphate binding"/>
    <property type="evidence" value="ECO:0007669"/>
    <property type="project" value="InterPro"/>
</dbReference>
<comment type="cofactor">
    <cofactor evidence="1 4">
        <name>pyridoxal 5'-phosphate</name>
        <dbReference type="ChEBI" id="CHEBI:597326"/>
    </cofactor>
</comment>
<dbReference type="InterPro" id="IPR004838">
    <property type="entry name" value="NHTrfase_class1_PyrdxlP-BS"/>
</dbReference>
<organism evidence="6 7">
    <name type="scientific">candidate division TA06 bacterium</name>
    <dbReference type="NCBI Taxonomy" id="2250710"/>
    <lineage>
        <taxon>Bacteria</taxon>
        <taxon>Bacteria division TA06</taxon>
    </lineage>
</organism>
<comment type="similarity">
    <text evidence="4">Belongs to the class-I pyridoxal-phosphate-dependent aminotransferase family.</text>
</comment>
<feature type="domain" description="Aminotransferase class I/classII large" evidence="5">
    <location>
        <begin position="30"/>
        <end position="380"/>
    </location>
</feature>
<protein>
    <recommendedName>
        <fullName evidence="4">Aminotransferase</fullName>
        <ecNumber evidence="4">2.6.1.-</ecNumber>
    </recommendedName>
</protein>
<evidence type="ECO:0000313" key="7">
    <source>
        <dbReference type="Proteomes" id="UP000315525"/>
    </source>
</evidence>
<dbReference type="InterPro" id="IPR015422">
    <property type="entry name" value="PyrdxlP-dep_Trfase_small"/>
</dbReference>
<dbReference type="EMBL" id="SOJN01000018">
    <property type="protein sequence ID" value="TET47522.1"/>
    <property type="molecule type" value="Genomic_DNA"/>
</dbReference>
<dbReference type="InterPro" id="IPR015424">
    <property type="entry name" value="PyrdxlP-dep_Trfase"/>
</dbReference>
<dbReference type="SUPFAM" id="SSF53383">
    <property type="entry name" value="PLP-dependent transferases"/>
    <property type="match status" value="1"/>
</dbReference>
<dbReference type="AlphaFoldDB" id="A0A523UYB7"/>
<evidence type="ECO:0000256" key="1">
    <source>
        <dbReference type="ARBA" id="ARBA00001933"/>
    </source>
</evidence>
<dbReference type="GO" id="GO:0008483">
    <property type="term" value="F:transaminase activity"/>
    <property type="evidence" value="ECO:0007669"/>
    <property type="project" value="UniProtKB-KW"/>
</dbReference>
<dbReference type="Pfam" id="PF00155">
    <property type="entry name" value="Aminotran_1_2"/>
    <property type="match status" value="1"/>
</dbReference>
<accession>A0A523UYB7</accession>
<dbReference type="EC" id="2.6.1.-" evidence="4"/>
<evidence type="ECO:0000259" key="5">
    <source>
        <dbReference type="Pfam" id="PF00155"/>
    </source>
</evidence>
<keyword evidence="3 4" id="KW-0808">Transferase</keyword>